<feature type="domain" description="Fatty acid hydroxylase" evidence="6">
    <location>
        <begin position="113"/>
        <end position="246"/>
    </location>
</feature>
<dbReference type="GO" id="GO:0008610">
    <property type="term" value="P:lipid biosynthetic process"/>
    <property type="evidence" value="ECO:0007669"/>
    <property type="project" value="InterPro"/>
</dbReference>
<feature type="transmembrane region" description="Helical" evidence="5">
    <location>
        <begin position="35"/>
        <end position="55"/>
    </location>
</feature>
<feature type="transmembrane region" description="Helical" evidence="5">
    <location>
        <begin position="108"/>
        <end position="129"/>
    </location>
</feature>
<feature type="transmembrane region" description="Helical" evidence="5">
    <location>
        <begin position="12"/>
        <end position="29"/>
    </location>
</feature>
<dbReference type="GO" id="GO:0016020">
    <property type="term" value="C:membrane"/>
    <property type="evidence" value="ECO:0007669"/>
    <property type="project" value="UniProtKB-SubCell"/>
</dbReference>
<keyword evidence="4 5" id="KW-0472">Membrane</keyword>
<dbReference type="PATRIC" id="fig|1280951.3.peg.2224"/>
<evidence type="ECO:0000256" key="1">
    <source>
        <dbReference type="ARBA" id="ARBA00004370"/>
    </source>
</evidence>
<comment type="caution">
    <text evidence="7">The sequence shown here is derived from an EMBL/GenBank/DDBJ whole genome shotgun (WGS) entry which is preliminary data.</text>
</comment>
<dbReference type="GO" id="GO:0016491">
    <property type="term" value="F:oxidoreductase activity"/>
    <property type="evidence" value="ECO:0007669"/>
    <property type="project" value="InterPro"/>
</dbReference>
<evidence type="ECO:0000256" key="2">
    <source>
        <dbReference type="ARBA" id="ARBA00022692"/>
    </source>
</evidence>
<keyword evidence="2 5" id="KW-0812">Transmembrane</keyword>
<keyword evidence="8" id="KW-1185">Reference proteome</keyword>
<evidence type="ECO:0000313" key="8">
    <source>
        <dbReference type="Proteomes" id="UP000025061"/>
    </source>
</evidence>
<proteinExistence type="predicted"/>
<dbReference type="AlphaFoldDB" id="A0A059FPC4"/>
<dbReference type="EMBL" id="ARYI01000009">
    <property type="protein sequence ID" value="KCZ92510.1"/>
    <property type="molecule type" value="Genomic_DNA"/>
</dbReference>
<dbReference type="OrthoDB" id="9770329at2"/>
<reference evidence="7 8" key="1">
    <citation type="submission" date="2013-04" db="EMBL/GenBank/DDBJ databases">
        <title>Hyphomonas hirschiana VP5 Genome Sequencing.</title>
        <authorList>
            <person name="Lai Q."/>
            <person name="Shao Z."/>
        </authorList>
    </citation>
    <scope>NUCLEOTIDE SEQUENCE [LARGE SCALE GENOMIC DNA]</scope>
    <source>
        <strain evidence="7 8">VP5</strain>
    </source>
</reference>
<evidence type="ECO:0000259" key="6">
    <source>
        <dbReference type="Pfam" id="PF04116"/>
    </source>
</evidence>
<gene>
    <name evidence="7" type="ORF">HHI_11041</name>
</gene>
<evidence type="ECO:0000256" key="4">
    <source>
        <dbReference type="ARBA" id="ARBA00023136"/>
    </source>
</evidence>
<feature type="transmembrane region" description="Helical" evidence="5">
    <location>
        <begin position="173"/>
        <end position="196"/>
    </location>
</feature>
<evidence type="ECO:0000313" key="7">
    <source>
        <dbReference type="EMBL" id="KCZ92510.1"/>
    </source>
</evidence>
<dbReference type="InterPro" id="IPR050307">
    <property type="entry name" value="Sterol_Desaturase_Related"/>
</dbReference>
<feature type="transmembrane region" description="Helical" evidence="5">
    <location>
        <begin position="76"/>
        <end position="96"/>
    </location>
</feature>
<sequence length="284" mass="31068">MPTLKQITKWTYAPLMLLTFNGAAIALVHSGAPKASLAGLLLAAIAMSFLAERFIPYHEDWNHPKGDTLRDGLHALVNEGSIAVSVLLIPIMAAIVPFPPIWPGSWPLWAQLLLAILVADAGITVIHWASHHNKFLWRFHAVHHSVTRMYGFNGLMKHPVHQAIELMAGTAPLILAGMPLDVAVLLAFAVAVQLLLQHSNTDMKIGALRHVLALAPVHRFHHLKSSAEGNVNFGLFTTFWDRLLGTAHFDADRPFFSGDLGIENAADYPSTYTGQLVRPFLGDG</sequence>
<dbReference type="RefSeq" id="WP_011646707.1">
    <property type="nucleotide sequence ID" value="NZ_ARYI01000009.1"/>
</dbReference>
<dbReference type="GO" id="GO:0005506">
    <property type="term" value="F:iron ion binding"/>
    <property type="evidence" value="ECO:0007669"/>
    <property type="project" value="InterPro"/>
</dbReference>
<organism evidence="7 8">
    <name type="scientific">Hyphomonas hirschiana VP5</name>
    <dbReference type="NCBI Taxonomy" id="1280951"/>
    <lineage>
        <taxon>Bacteria</taxon>
        <taxon>Pseudomonadati</taxon>
        <taxon>Pseudomonadota</taxon>
        <taxon>Alphaproteobacteria</taxon>
        <taxon>Hyphomonadales</taxon>
        <taxon>Hyphomonadaceae</taxon>
        <taxon>Hyphomonas</taxon>
    </lineage>
</organism>
<accession>A0A059FPC4</accession>
<evidence type="ECO:0000256" key="5">
    <source>
        <dbReference type="SAM" id="Phobius"/>
    </source>
</evidence>
<dbReference type="Proteomes" id="UP000025061">
    <property type="component" value="Unassembled WGS sequence"/>
</dbReference>
<dbReference type="InterPro" id="IPR006694">
    <property type="entry name" value="Fatty_acid_hydroxylase"/>
</dbReference>
<comment type="subcellular location">
    <subcellularLocation>
        <location evidence="1">Membrane</location>
    </subcellularLocation>
</comment>
<protein>
    <recommendedName>
        <fullName evidence="6">Fatty acid hydroxylase domain-containing protein</fullName>
    </recommendedName>
</protein>
<keyword evidence="3 5" id="KW-1133">Transmembrane helix</keyword>
<dbReference type="Pfam" id="PF04116">
    <property type="entry name" value="FA_hydroxylase"/>
    <property type="match status" value="1"/>
</dbReference>
<evidence type="ECO:0000256" key="3">
    <source>
        <dbReference type="ARBA" id="ARBA00022989"/>
    </source>
</evidence>
<dbReference type="PANTHER" id="PTHR11863">
    <property type="entry name" value="STEROL DESATURASE"/>
    <property type="match status" value="1"/>
</dbReference>
<name>A0A059FPC4_9PROT</name>